<feature type="compositionally biased region" description="Polar residues" evidence="1">
    <location>
        <begin position="633"/>
        <end position="648"/>
    </location>
</feature>
<feature type="compositionally biased region" description="Polar residues" evidence="1">
    <location>
        <begin position="664"/>
        <end position="680"/>
    </location>
</feature>
<dbReference type="AlphaFoldDB" id="A0A2G8LGY6"/>
<feature type="compositionally biased region" description="Low complexity" evidence="1">
    <location>
        <begin position="192"/>
        <end position="223"/>
    </location>
</feature>
<feature type="compositionally biased region" description="Basic and acidic residues" evidence="1">
    <location>
        <begin position="347"/>
        <end position="362"/>
    </location>
</feature>
<feature type="region of interest" description="Disordered" evidence="1">
    <location>
        <begin position="474"/>
        <end position="521"/>
    </location>
</feature>
<feature type="compositionally biased region" description="Polar residues" evidence="1">
    <location>
        <begin position="288"/>
        <end position="308"/>
    </location>
</feature>
<gene>
    <name evidence="2" type="ORF">BSL78_03577</name>
</gene>
<feature type="region of interest" description="Disordered" evidence="1">
    <location>
        <begin position="831"/>
        <end position="982"/>
    </location>
</feature>
<feature type="compositionally biased region" description="Polar residues" evidence="1">
    <location>
        <begin position="540"/>
        <end position="565"/>
    </location>
</feature>
<feature type="compositionally biased region" description="Polar residues" evidence="1">
    <location>
        <begin position="602"/>
        <end position="617"/>
    </location>
</feature>
<protein>
    <submittedName>
        <fullName evidence="2">Uncharacterized protein</fullName>
    </submittedName>
</protein>
<feature type="compositionally biased region" description="Basic and acidic residues" evidence="1">
    <location>
        <begin position="702"/>
        <end position="718"/>
    </location>
</feature>
<dbReference type="OrthoDB" id="10587205at2759"/>
<feature type="compositionally biased region" description="Basic and acidic residues" evidence="1">
    <location>
        <begin position="1117"/>
        <end position="1126"/>
    </location>
</feature>
<accession>A0A2G8LGY6</accession>
<feature type="compositionally biased region" description="Basic and acidic residues" evidence="1">
    <location>
        <begin position="1003"/>
        <end position="1021"/>
    </location>
</feature>
<comment type="caution">
    <text evidence="2">The sequence shown here is derived from an EMBL/GenBank/DDBJ whole genome shotgun (WGS) entry which is preliminary data.</text>
</comment>
<feature type="compositionally biased region" description="Basic and acidic residues" evidence="1">
    <location>
        <begin position="63"/>
        <end position="81"/>
    </location>
</feature>
<evidence type="ECO:0000313" key="2">
    <source>
        <dbReference type="EMBL" id="PIK59505.1"/>
    </source>
</evidence>
<dbReference type="EMBL" id="MRZV01000081">
    <property type="protein sequence ID" value="PIK59505.1"/>
    <property type="molecule type" value="Genomic_DNA"/>
</dbReference>
<feature type="compositionally biased region" description="Polar residues" evidence="1">
    <location>
        <begin position="30"/>
        <end position="42"/>
    </location>
</feature>
<feature type="compositionally biased region" description="Basic and acidic residues" evidence="1">
    <location>
        <begin position="277"/>
        <end position="287"/>
    </location>
</feature>
<feature type="compositionally biased region" description="Basic and acidic residues" evidence="1">
    <location>
        <begin position="415"/>
        <end position="427"/>
    </location>
</feature>
<keyword evidence="3" id="KW-1185">Reference proteome</keyword>
<name>A0A2G8LGY6_STIJA</name>
<organism evidence="2 3">
    <name type="scientific">Stichopus japonicus</name>
    <name type="common">Sea cucumber</name>
    <dbReference type="NCBI Taxonomy" id="307972"/>
    <lineage>
        <taxon>Eukaryota</taxon>
        <taxon>Metazoa</taxon>
        <taxon>Echinodermata</taxon>
        <taxon>Eleutherozoa</taxon>
        <taxon>Echinozoa</taxon>
        <taxon>Holothuroidea</taxon>
        <taxon>Aspidochirotacea</taxon>
        <taxon>Aspidochirotida</taxon>
        <taxon>Stichopodidae</taxon>
        <taxon>Apostichopus</taxon>
    </lineage>
</organism>
<reference evidence="2 3" key="1">
    <citation type="journal article" date="2017" name="PLoS Biol.">
        <title>The sea cucumber genome provides insights into morphological evolution and visceral regeneration.</title>
        <authorList>
            <person name="Zhang X."/>
            <person name="Sun L."/>
            <person name="Yuan J."/>
            <person name="Sun Y."/>
            <person name="Gao Y."/>
            <person name="Zhang L."/>
            <person name="Li S."/>
            <person name="Dai H."/>
            <person name="Hamel J.F."/>
            <person name="Liu C."/>
            <person name="Yu Y."/>
            <person name="Liu S."/>
            <person name="Lin W."/>
            <person name="Guo K."/>
            <person name="Jin S."/>
            <person name="Xu P."/>
            <person name="Storey K.B."/>
            <person name="Huan P."/>
            <person name="Zhang T."/>
            <person name="Zhou Y."/>
            <person name="Zhang J."/>
            <person name="Lin C."/>
            <person name="Li X."/>
            <person name="Xing L."/>
            <person name="Huo D."/>
            <person name="Sun M."/>
            <person name="Wang L."/>
            <person name="Mercier A."/>
            <person name="Li F."/>
            <person name="Yang H."/>
            <person name="Xiang J."/>
        </authorList>
    </citation>
    <scope>NUCLEOTIDE SEQUENCE [LARGE SCALE GENOMIC DNA]</scope>
    <source>
        <strain evidence="2">Shaxun</strain>
        <tissue evidence="2">Muscle</tissue>
    </source>
</reference>
<feature type="compositionally biased region" description="Basic and acidic residues" evidence="1">
    <location>
        <begin position="14"/>
        <end position="27"/>
    </location>
</feature>
<feature type="compositionally biased region" description="Basic and acidic residues" evidence="1">
    <location>
        <begin position="582"/>
        <end position="601"/>
    </location>
</feature>
<feature type="region of interest" description="Disordered" evidence="1">
    <location>
        <begin position="1003"/>
        <end position="1126"/>
    </location>
</feature>
<feature type="compositionally biased region" description="Basic and acidic residues" evidence="1">
    <location>
        <begin position="89"/>
        <end position="118"/>
    </location>
</feature>
<feature type="region of interest" description="Disordered" evidence="1">
    <location>
        <begin position="533"/>
        <end position="620"/>
    </location>
</feature>
<feature type="region of interest" description="Disordered" evidence="1">
    <location>
        <begin position="633"/>
        <end position="718"/>
    </location>
</feature>
<proteinExistence type="predicted"/>
<feature type="compositionally biased region" description="Low complexity" evidence="1">
    <location>
        <begin position="1026"/>
        <end position="1041"/>
    </location>
</feature>
<dbReference type="Proteomes" id="UP000230750">
    <property type="component" value="Unassembled WGS sequence"/>
</dbReference>
<feature type="compositionally biased region" description="Basic and acidic residues" evidence="1">
    <location>
        <begin position="370"/>
        <end position="379"/>
    </location>
</feature>
<evidence type="ECO:0000313" key="3">
    <source>
        <dbReference type="Proteomes" id="UP000230750"/>
    </source>
</evidence>
<feature type="compositionally biased region" description="Polar residues" evidence="1">
    <location>
        <begin position="1"/>
        <end position="12"/>
    </location>
</feature>
<feature type="region of interest" description="Disordered" evidence="1">
    <location>
        <begin position="1167"/>
        <end position="1194"/>
    </location>
</feature>
<feature type="compositionally biased region" description="Polar residues" evidence="1">
    <location>
        <begin position="51"/>
        <end position="62"/>
    </location>
</feature>
<feature type="compositionally biased region" description="Acidic residues" evidence="1">
    <location>
        <begin position="1167"/>
        <end position="1190"/>
    </location>
</feature>
<feature type="region of interest" description="Disordered" evidence="1">
    <location>
        <begin position="1"/>
        <end position="443"/>
    </location>
</feature>
<feature type="compositionally biased region" description="Basic and acidic residues" evidence="1">
    <location>
        <begin position="244"/>
        <end position="263"/>
    </location>
</feature>
<feature type="compositionally biased region" description="Basic and acidic residues" evidence="1">
    <location>
        <begin position="649"/>
        <end position="661"/>
    </location>
</feature>
<evidence type="ECO:0000256" key="1">
    <source>
        <dbReference type="SAM" id="MobiDB-lite"/>
    </source>
</evidence>
<sequence length="1258" mass="143348">MYDMSQGLSGFLSTKEEKTSQKEDKPGKNGISSSKMNGTKQDQFYYEDGRSTGSYKRYQQPSREVEPPRRGHRDRRSDGGGHRRQNPPRHYDRRDRYYPEEPSYERQEQHVDDRERRQYPTSGYYDDRQRVPQDQSYAYQGDPGAPPKPPRGYQSKNKVYLPEETEDQRMVQRNNQRNRYNDYSGKPPPSPYSSQSQPRSSSRGHSHPGYDALPNRPSLPQQRSSRRQKPEAPPSQYRSFGSEPKSEVRGNRLVDENYNDTKRGQVQAPYYPQAGSLDRRGDKRDRNVNYSYDSSYQRGQSDPYSGYQSDRVVDERGYNYQIPDWLASADPPAQRSTSTTPAATKSYEPRSADPRLAYRSDGEYDMNSDTEYRRGRSEPRGTTQVESGWKTPESYGRPSDSRTKDFSANYGSLDRYSDRQDYSRYRSDGGIMSEPERDPPVVPVSAHYYTQPLHDDRRGFVQPVAKDVRNSYQSAQPGYDRDHLRYYGGNVQTSVPPHDPKRKPMVEMEPEENDEPPPLRTLREIKAYDQHVRKVRKSSSESLLTRTTITATYQPVPTSPQSPTRSDPFDYQQPISAFEVQRPIRERSKSQERPFPAREFVRSQSPLSEPEVTSTSLKKIRSRNNAAVFCIVSQTSPPVSSDQGSDTDGPSRKLAPRDLPQREPPTQRTSRDNQYPQSQGEVVEEPVVLPSATRGEVYATRDSTEKQPEPKQRNFYKEEMDHQKMWNKYVNDYSEPEEVSEEPVVLPSSTQGDVYAIRAKPKDTGVPEGRQRSFYQKELEAQAEQSRHAPDTVDFPKVVEEALVMPSKTKGGDIYAINDVNVATKPGRIKPVYEEQAAPSKPVPQSYATPQENTRGRATKAPREVERPLTSSSQREDHSMPGNAGMFTDDPDGGGYQYRPMKKRSRSLDGRDSPFSNQDGEGDRSGDAAPVKENPVHQVLRAPRSHSVPRSDENGNDENSNGSGGHRRGSKGEQLFMQKKKEAEFDDLREKILTAEKTRRLKIMETKADSEPDTAQRRREFLFSNPPTKTTTAPTKSTPPSIELRMYSNKNNTVEYPSHKKVFQKTDRSPVGFPRVPEYPVKDKAGYSSDSSQDPQHLSRAERLTGIPGVKIPSLDAKPKTQHVEEPKLKVEVKPVEEAAVVVPDAVFVQLAPLVTEELFPDEDIPLIDDYDEEGEGSGEEQVDSGTEEEVLPRREKNLLSILKAGNRSSVDSVSSMDSMSLSRPFDDIGSEYEKMMSDHHEHRSRWERGVKVRVWTR</sequence>
<feature type="compositionally biased region" description="Polar residues" evidence="1">
    <location>
        <begin position="334"/>
        <end position="343"/>
    </location>
</feature>